<keyword evidence="15 18" id="KW-0057">Aromatic amino acid biosynthesis</keyword>
<feature type="domain" description="3-dehydroquinate synthase C-terminal" evidence="20">
    <location>
        <begin position="193"/>
        <end position="342"/>
    </location>
</feature>
<feature type="domain" description="3-dehydroquinate synthase N-terminal" evidence="19">
    <location>
        <begin position="79"/>
        <end position="190"/>
    </location>
</feature>
<keyword evidence="11 18" id="KW-0479">Metal-binding</keyword>
<proteinExistence type="inferred from homology"/>
<comment type="cofactor">
    <cofactor evidence="18">
        <name>Co(2+)</name>
        <dbReference type="ChEBI" id="CHEBI:48828"/>
    </cofactor>
    <cofactor evidence="18">
        <name>Zn(2+)</name>
        <dbReference type="ChEBI" id="CHEBI:29105"/>
    </cofactor>
    <text evidence="18">Binds 1 divalent metal cation per subunit. Can use either Co(2+) or Zn(2+).</text>
</comment>
<evidence type="ECO:0000256" key="6">
    <source>
        <dbReference type="ARBA" id="ARBA00005412"/>
    </source>
</evidence>
<comment type="pathway">
    <text evidence="5 18">Metabolic intermediate biosynthesis; chorismate biosynthesis; chorismate from D-erythrose 4-phosphate and phosphoenolpyruvate: step 2/7.</text>
</comment>
<keyword evidence="13 18" id="KW-0862">Zinc</keyword>
<evidence type="ECO:0000256" key="8">
    <source>
        <dbReference type="ARBA" id="ARBA00017684"/>
    </source>
</evidence>
<evidence type="ECO:0000256" key="10">
    <source>
        <dbReference type="ARBA" id="ARBA00022605"/>
    </source>
</evidence>
<dbReference type="SUPFAM" id="SSF56796">
    <property type="entry name" value="Dehydroquinate synthase-like"/>
    <property type="match status" value="1"/>
</dbReference>
<keyword evidence="10 18" id="KW-0028">Amino-acid biosynthesis</keyword>
<evidence type="ECO:0000256" key="14">
    <source>
        <dbReference type="ARBA" id="ARBA00023027"/>
    </source>
</evidence>
<evidence type="ECO:0000256" key="12">
    <source>
        <dbReference type="ARBA" id="ARBA00022741"/>
    </source>
</evidence>
<dbReference type="Gene3D" id="3.40.50.1970">
    <property type="match status" value="1"/>
</dbReference>
<evidence type="ECO:0000256" key="16">
    <source>
        <dbReference type="ARBA" id="ARBA00023239"/>
    </source>
</evidence>
<dbReference type="Gene3D" id="1.20.1090.10">
    <property type="entry name" value="Dehydroquinate synthase-like - alpha domain"/>
    <property type="match status" value="1"/>
</dbReference>
<evidence type="ECO:0000256" key="9">
    <source>
        <dbReference type="ARBA" id="ARBA00022490"/>
    </source>
</evidence>
<feature type="binding site" evidence="18">
    <location>
        <position position="259"/>
    </location>
    <ligand>
        <name>Zn(2+)</name>
        <dbReference type="ChEBI" id="CHEBI:29105"/>
    </ligand>
</feature>
<dbReference type="EMBL" id="CP098747">
    <property type="protein sequence ID" value="USG62112.1"/>
    <property type="molecule type" value="Genomic_DNA"/>
</dbReference>
<dbReference type="Proteomes" id="UP001056291">
    <property type="component" value="Chromosome"/>
</dbReference>
<evidence type="ECO:0000256" key="7">
    <source>
        <dbReference type="ARBA" id="ARBA00013031"/>
    </source>
</evidence>
<evidence type="ECO:0000256" key="11">
    <source>
        <dbReference type="ARBA" id="ARBA00022723"/>
    </source>
</evidence>
<reference evidence="21" key="1">
    <citation type="submission" date="2022-06" db="EMBL/GenBank/DDBJ databases">
        <title>Sneathiella actinostolidae sp. nov., isolated from a sea anemonein the Western Pacific Ocean.</title>
        <authorList>
            <person name="Wei M.J."/>
        </authorList>
    </citation>
    <scope>NUCLEOTIDE SEQUENCE</scope>
    <source>
        <strain evidence="21">PHK-P5</strain>
    </source>
</reference>
<evidence type="ECO:0000256" key="1">
    <source>
        <dbReference type="ARBA" id="ARBA00001393"/>
    </source>
</evidence>
<evidence type="ECO:0000256" key="3">
    <source>
        <dbReference type="ARBA" id="ARBA00003485"/>
    </source>
</evidence>
<feature type="binding site" evidence="18">
    <location>
        <position position="277"/>
    </location>
    <ligand>
        <name>Zn(2+)</name>
        <dbReference type="ChEBI" id="CHEBI:29105"/>
    </ligand>
</feature>
<keyword evidence="14 18" id="KW-0520">NAD</keyword>
<evidence type="ECO:0000256" key="15">
    <source>
        <dbReference type="ARBA" id="ARBA00023141"/>
    </source>
</evidence>
<accession>A0ABY4W4J1</accession>
<dbReference type="InterPro" id="IPR030960">
    <property type="entry name" value="DHQS/DOIS_N"/>
</dbReference>
<feature type="binding site" evidence="18">
    <location>
        <position position="163"/>
    </location>
    <ligand>
        <name>NAD(+)</name>
        <dbReference type="ChEBI" id="CHEBI:57540"/>
    </ligand>
</feature>
<comment type="similarity">
    <text evidence="6 18">Belongs to the sugar phosphate cyclases superfamily. Dehydroquinate synthase family.</text>
</comment>
<feature type="binding site" evidence="18">
    <location>
        <begin position="117"/>
        <end position="121"/>
    </location>
    <ligand>
        <name>NAD(+)</name>
        <dbReference type="ChEBI" id="CHEBI:57540"/>
    </ligand>
</feature>
<evidence type="ECO:0000256" key="5">
    <source>
        <dbReference type="ARBA" id="ARBA00004661"/>
    </source>
</evidence>
<dbReference type="RefSeq" id="WP_251935699.1">
    <property type="nucleotide sequence ID" value="NZ_CP098747.1"/>
</dbReference>
<dbReference type="InterPro" id="IPR050071">
    <property type="entry name" value="Dehydroquinate_synthase"/>
</dbReference>
<evidence type="ECO:0000256" key="2">
    <source>
        <dbReference type="ARBA" id="ARBA00001911"/>
    </source>
</evidence>
<evidence type="ECO:0000259" key="20">
    <source>
        <dbReference type="Pfam" id="PF24621"/>
    </source>
</evidence>
<comment type="caution">
    <text evidence="18">Lacks conserved residue(s) required for the propagation of feature annotation.</text>
</comment>
<dbReference type="NCBIfam" id="TIGR01357">
    <property type="entry name" value="aroB"/>
    <property type="match status" value="1"/>
</dbReference>
<keyword evidence="9 18" id="KW-0963">Cytoplasm</keyword>
<sequence length="381" mass="40608">MTIPVSTHATAISRVPVSLGDRSYEVMIGNDLLSQAGTFMKPILRSPRAAILTDENVAPLHLEKLEKSLNEAGIDHISIILPAGENSKSLATYEKVMDQLLDAKIQRDEALIALGGGVIGDVTGFAAATLRRGVDFIQIPTTLLSQVDSSVGGKTGVNALQGKNLIGAFYQPKLVLADVGLLSSLPKRELLAGYAEVVKYGLLGDFEFFSWLEVNGPAVIEGDIAARIRAVEKSVLAKANIVAQDEREGGVRALLNLGHTFGHALEAETGYGKNLNHGEAVAIGMIMAAELSIKMGLLSGQDGKRIHAHFQAVGLPQKVPEIAGLSWQGNRLLDHMRQDKKVSGGQLTFILLRAIGDAFTTQDVAVPNILDVLTNELNSAN</sequence>
<evidence type="ECO:0000256" key="4">
    <source>
        <dbReference type="ARBA" id="ARBA00004496"/>
    </source>
</evidence>
<organism evidence="21 22">
    <name type="scientific">Sneathiella marina</name>
    <dbReference type="NCBI Taxonomy" id="2950108"/>
    <lineage>
        <taxon>Bacteria</taxon>
        <taxon>Pseudomonadati</taxon>
        <taxon>Pseudomonadota</taxon>
        <taxon>Alphaproteobacteria</taxon>
        <taxon>Sneathiellales</taxon>
        <taxon>Sneathiellaceae</taxon>
        <taxon>Sneathiella</taxon>
    </lineage>
</organism>
<evidence type="ECO:0000256" key="13">
    <source>
        <dbReference type="ARBA" id="ARBA00022833"/>
    </source>
</evidence>
<dbReference type="InterPro" id="IPR030963">
    <property type="entry name" value="DHQ_synth_fam"/>
</dbReference>
<feature type="binding site" evidence="18">
    <location>
        <begin position="141"/>
        <end position="142"/>
    </location>
    <ligand>
        <name>NAD(+)</name>
        <dbReference type="ChEBI" id="CHEBI:57540"/>
    </ligand>
</feature>
<evidence type="ECO:0000259" key="19">
    <source>
        <dbReference type="Pfam" id="PF01761"/>
    </source>
</evidence>
<keyword evidence="17 18" id="KW-0170">Cobalt</keyword>
<keyword evidence="22" id="KW-1185">Reference proteome</keyword>
<dbReference type="InterPro" id="IPR056179">
    <property type="entry name" value="DHQS_C"/>
</dbReference>
<name>A0ABY4W4J1_9PROT</name>
<evidence type="ECO:0000256" key="17">
    <source>
        <dbReference type="ARBA" id="ARBA00023285"/>
    </source>
</evidence>
<comment type="cofactor">
    <cofactor evidence="2 18">
        <name>NAD(+)</name>
        <dbReference type="ChEBI" id="CHEBI:57540"/>
    </cofactor>
</comment>
<dbReference type="PANTHER" id="PTHR43622:SF7">
    <property type="entry name" value="3-DEHYDROQUINATE SYNTHASE, CHLOROPLASTIC"/>
    <property type="match status" value="1"/>
</dbReference>
<evidence type="ECO:0000313" key="22">
    <source>
        <dbReference type="Proteomes" id="UP001056291"/>
    </source>
</evidence>
<dbReference type="HAMAP" id="MF_00110">
    <property type="entry name" value="DHQ_synthase"/>
    <property type="match status" value="1"/>
</dbReference>
<dbReference type="InterPro" id="IPR016037">
    <property type="entry name" value="DHQ_synth_AroB"/>
</dbReference>
<dbReference type="Pfam" id="PF24621">
    <property type="entry name" value="DHQS_C"/>
    <property type="match status" value="1"/>
</dbReference>
<gene>
    <name evidence="18 21" type="primary">aroB</name>
    <name evidence="21" type="ORF">NBZ79_03875</name>
</gene>
<dbReference type="EC" id="4.2.3.4" evidence="7 18"/>
<dbReference type="GO" id="GO:0003856">
    <property type="term" value="F:3-dehydroquinate synthase activity"/>
    <property type="evidence" value="ECO:0007669"/>
    <property type="project" value="UniProtKB-EC"/>
</dbReference>
<keyword evidence="16 18" id="KW-0456">Lyase</keyword>
<evidence type="ECO:0000313" key="21">
    <source>
        <dbReference type="EMBL" id="USG62112.1"/>
    </source>
</evidence>
<dbReference type="PANTHER" id="PTHR43622">
    <property type="entry name" value="3-DEHYDROQUINATE SYNTHASE"/>
    <property type="match status" value="1"/>
</dbReference>
<comment type="function">
    <text evidence="3 18">Catalyzes the conversion of 3-deoxy-D-arabino-heptulosonate 7-phosphate (DAHP) to dehydroquinate (DHQ).</text>
</comment>
<feature type="binding site" evidence="18">
    <location>
        <position position="196"/>
    </location>
    <ligand>
        <name>Zn(2+)</name>
        <dbReference type="ChEBI" id="CHEBI:29105"/>
    </ligand>
</feature>
<evidence type="ECO:0000256" key="18">
    <source>
        <dbReference type="HAMAP-Rule" id="MF_00110"/>
    </source>
</evidence>
<dbReference type="Pfam" id="PF01761">
    <property type="entry name" value="DHQ_synthase"/>
    <property type="match status" value="1"/>
</dbReference>
<dbReference type="CDD" id="cd08195">
    <property type="entry name" value="DHQS"/>
    <property type="match status" value="1"/>
</dbReference>
<comment type="catalytic activity">
    <reaction evidence="1 18">
        <text>7-phospho-2-dehydro-3-deoxy-D-arabino-heptonate = 3-dehydroquinate + phosphate</text>
        <dbReference type="Rhea" id="RHEA:21968"/>
        <dbReference type="ChEBI" id="CHEBI:32364"/>
        <dbReference type="ChEBI" id="CHEBI:43474"/>
        <dbReference type="ChEBI" id="CHEBI:58394"/>
        <dbReference type="EC" id="4.2.3.4"/>
    </reaction>
</comment>
<comment type="subcellular location">
    <subcellularLocation>
        <location evidence="4 18">Cytoplasm</location>
    </subcellularLocation>
</comment>
<keyword evidence="12 18" id="KW-0547">Nucleotide-binding</keyword>
<dbReference type="PIRSF" id="PIRSF001455">
    <property type="entry name" value="DHQ_synth"/>
    <property type="match status" value="1"/>
</dbReference>
<protein>
    <recommendedName>
        <fullName evidence="8 18">3-dehydroquinate synthase</fullName>
        <shortName evidence="18">DHQS</shortName>
        <ecNumber evidence="7 18">4.2.3.4</ecNumber>
    </recommendedName>
</protein>
<feature type="binding site" evidence="18">
    <location>
        <position position="154"/>
    </location>
    <ligand>
        <name>NAD(+)</name>
        <dbReference type="ChEBI" id="CHEBI:57540"/>
    </ligand>
</feature>